<comment type="caution">
    <text evidence="1">The sequence shown here is derived from an EMBL/GenBank/DDBJ whole genome shotgun (WGS) entry which is preliminary data.</text>
</comment>
<evidence type="ECO:0000313" key="2">
    <source>
        <dbReference type="Proteomes" id="UP000053165"/>
    </source>
</evidence>
<gene>
    <name evidence="1" type="ORF">CRT38_05357</name>
</gene>
<organism evidence="1 2">
    <name type="scientific">Anaplasma phagocytophilum str. CRT38</name>
    <dbReference type="NCBI Taxonomy" id="1269275"/>
    <lineage>
        <taxon>Bacteria</taxon>
        <taxon>Pseudomonadati</taxon>
        <taxon>Pseudomonadota</taxon>
        <taxon>Alphaproteobacteria</taxon>
        <taxon>Rickettsiales</taxon>
        <taxon>Anaplasmataceae</taxon>
        <taxon>Anaplasma</taxon>
        <taxon>phagocytophilum group</taxon>
    </lineage>
</organism>
<name>S6G697_ANAPH</name>
<sequence>MSIDKKVSHDAVVIEKVTGFQRQRSIHYACLYQCAICYKTTRIILLTPIGFIKKVSAYVTASDKKLKHRAWCLTVWAVETRCVSC</sequence>
<proteinExistence type="predicted"/>
<dbReference type="Proteomes" id="UP000053165">
    <property type="component" value="Unassembled WGS sequence"/>
</dbReference>
<reference evidence="1 2" key="1">
    <citation type="submission" date="2013-03" db="EMBL/GenBank/DDBJ databases">
        <title>Genome sequence of Anaplasma phagocytophilum strain CRT38.</title>
        <authorList>
            <person name="Felsheim R.F."/>
            <person name="Kurtti T.J."/>
            <person name="Munderloh U.G."/>
        </authorList>
    </citation>
    <scope>NUCLEOTIDE SEQUENCE [LARGE SCALE GENOMIC DNA]</scope>
    <source>
        <strain evidence="1 2">CRT38</strain>
    </source>
</reference>
<dbReference type="AlphaFoldDB" id="S6G697"/>
<protein>
    <submittedName>
        <fullName evidence="1">Uncharacterized protein</fullName>
    </submittedName>
</protein>
<dbReference type="EMBL" id="APHI01000002">
    <property type="protein sequence ID" value="EOA62665.1"/>
    <property type="molecule type" value="Genomic_DNA"/>
</dbReference>
<evidence type="ECO:0000313" key="1">
    <source>
        <dbReference type="EMBL" id="EOA62665.1"/>
    </source>
</evidence>
<accession>S6G697</accession>